<dbReference type="EMBL" id="LN679343">
    <property type="protein sequence ID" value="CEL56728.1"/>
    <property type="molecule type" value="Genomic_DNA"/>
</dbReference>
<evidence type="ECO:0000256" key="1">
    <source>
        <dbReference type="SAM" id="SignalP"/>
    </source>
</evidence>
<keyword evidence="1" id="KW-0732">Signal</keyword>
<evidence type="ECO:0008006" key="4">
    <source>
        <dbReference type="Google" id="ProtNLM"/>
    </source>
</evidence>
<feature type="chain" id="PRO_5002130554" description="Secreted protein" evidence="1">
    <location>
        <begin position="21"/>
        <end position="109"/>
    </location>
</feature>
<dbReference type="Proteomes" id="UP000059188">
    <property type="component" value="Unassembled WGS sequence"/>
</dbReference>
<feature type="signal peptide" evidence="1">
    <location>
        <begin position="1"/>
        <end position="20"/>
    </location>
</feature>
<gene>
    <name evidence="2" type="ORF">RSOLAG1IB_11996</name>
</gene>
<sequence length="109" mass="11952">MTFTLALIFSSVIAHRGILAECGEYCEQSDQLRKVERCWTPGLLEPLAWVAIKPAAHADIWLDIPTAQTVRTELSPSLGRKLALFACPSSPRFCRQTSVVTDSSCVLCG</sequence>
<organism evidence="2 3">
    <name type="scientific">Thanatephorus cucumeris (strain AG1-IB / isolate 7/3/14)</name>
    <name type="common">Lettuce bottom rot fungus</name>
    <name type="synonym">Rhizoctonia solani</name>
    <dbReference type="NCBI Taxonomy" id="1108050"/>
    <lineage>
        <taxon>Eukaryota</taxon>
        <taxon>Fungi</taxon>
        <taxon>Dikarya</taxon>
        <taxon>Basidiomycota</taxon>
        <taxon>Agaricomycotina</taxon>
        <taxon>Agaricomycetes</taxon>
        <taxon>Cantharellales</taxon>
        <taxon>Ceratobasidiaceae</taxon>
        <taxon>Rhizoctonia</taxon>
        <taxon>Rhizoctonia solani AG-1</taxon>
    </lineage>
</organism>
<evidence type="ECO:0000313" key="2">
    <source>
        <dbReference type="EMBL" id="CEL56728.1"/>
    </source>
</evidence>
<name>A0A0B7FKH3_THACB</name>
<keyword evidence="3" id="KW-1185">Reference proteome</keyword>
<evidence type="ECO:0000313" key="3">
    <source>
        <dbReference type="Proteomes" id="UP000059188"/>
    </source>
</evidence>
<proteinExistence type="predicted"/>
<protein>
    <recommendedName>
        <fullName evidence="4">Secreted protein</fullName>
    </recommendedName>
</protein>
<accession>A0A0B7FKH3</accession>
<dbReference type="AlphaFoldDB" id="A0A0B7FKH3"/>
<reference evidence="2 3" key="1">
    <citation type="submission" date="2014-11" db="EMBL/GenBank/DDBJ databases">
        <authorList>
            <person name="Wibberg Daniel"/>
        </authorList>
    </citation>
    <scope>NUCLEOTIDE SEQUENCE [LARGE SCALE GENOMIC DNA]</scope>
    <source>
        <strain evidence="2">Rhizoctonia solani AG1-IB 7/3/14</strain>
    </source>
</reference>